<protein>
    <recommendedName>
        <fullName evidence="9">DNA primase large subunit</fullName>
    </recommendedName>
</protein>
<feature type="region of interest" description="Disordered" evidence="11">
    <location>
        <begin position="497"/>
        <end position="516"/>
    </location>
</feature>
<dbReference type="InterPro" id="IPR016558">
    <property type="entry name" value="DNA_primase_lsu_euk"/>
</dbReference>
<keyword evidence="6 9" id="KW-0408">Iron</keyword>
<keyword evidence="7 9" id="KW-0411">Iron-sulfur</keyword>
<accession>A0A976M729</accession>
<dbReference type="Gene3D" id="1.20.930.80">
    <property type="match status" value="1"/>
</dbReference>
<organism evidence="13 14">
    <name type="scientific">Theileria orientalis</name>
    <dbReference type="NCBI Taxonomy" id="68886"/>
    <lineage>
        <taxon>Eukaryota</taxon>
        <taxon>Sar</taxon>
        <taxon>Alveolata</taxon>
        <taxon>Apicomplexa</taxon>
        <taxon>Aconoidasida</taxon>
        <taxon>Piroplasmida</taxon>
        <taxon>Theileriidae</taxon>
        <taxon>Theileria</taxon>
    </lineage>
</organism>
<dbReference type="GO" id="GO:0005658">
    <property type="term" value="C:alpha DNA polymerase:primase complex"/>
    <property type="evidence" value="ECO:0007669"/>
    <property type="project" value="UniProtKB-ARBA"/>
</dbReference>
<feature type="binding site" evidence="10">
    <location>
        <position position="462"/>
    </location>
    <ligand>
        <name>[4Fe-4S] cluster</name>
        <dbReference type="ChEBI" id="CHEBI:49883"/>
    </ligand>
</feature>
<dbReference type="GO" id="GO:0046872">
    <property type="term" value="F:metal ion binding"/>
    <property type="evidence" value="ECO:0007669"/>
    <property type="project" value="UniProtKB-UniRule"/>
</dbReference>
<evidence type="ECO:0000256" key="7">
    <source>
        <dbReference type="ARBA" id="ARBA00023014"/>
    </source>
</evidence>
<evidence type="ECO:0000256" key="4">
    <source>
        <dbReference type="ARBA" id="ARBA00022705"/>
    </source>
</evidence>
<evidence type="ECO:0000256" key="8">
    <source>
        <dbReference type="ARBA" id="ARBA00023125"/>
    </source>
</evidence>
<dbReference type="PANTHER" id="PTHR10537">
    <property type="entry name" value="DNA PRIMASE LARGE SUBUNIT"/>
    <property type="match status" value="1"/>
</dbReference>
<dbReference type="PIRSF" id="PIRSF009449">
    <property type="entry name" value="DNA_primase_large_subunit"/>
    <property type="match status" value="1"/>
</dbReference>
<evidence type="ECO:0000256" key="6">
    <source>
        <dbReference type="ARBA" id="ARBA00023004"/>
    </source>
</evidence>
<name>A0A976M729_THEOR</name>
<feature type="domain" description="DNA primase large subunit C-terminal" evidence="12">
    <location>
        <begin position="320"/>
        <end position="486"/>
    </location>
</feature>
<dbReference type="OrthoDB" id="421393at2759"/>
<evidence type="ECO:0000256" key="5">
    <source>
        <dbReference type="ARBA" id="ARBA00022723"/>
    </source>
</evidence>
<keyword evidence="2 9" id="KW-0004">4Fe-4S</keyword>
<dbReference type="AlphaFoldDB" id="A0A976M729"/>
<dbReference type="GO" id="GO:0006270">
    <property type="term" value="P:DNA replication initiation"/>
    <property type="evidence" value="ECO:0007669"/>
    <property type="project" value="TreeGrafter"/>
</dbReference>
<keyword evidence="5 9" id="KW-0479">Metal-binding</keyword>
<comment type="cofactor">
    <cofactor evidence="9">
        <name>[4Fe-4S] cluster</name>
        <dbReference type="ChEBI" id="CHEBI:49883"/>
    </cofactor>
    <text evidence="9">Binds 1 [4Fe-4S] cluster.</text>
</comment>
<dbReference type="Pfam" id="PF04104">
    <property type="entry name" value="DNA_primase_lrg"/>
    <property type="match status" value="1"/>
</dbReference>
<evidence type="ECO:0000256" key="11">
    <source>
        <dbReference type="SAM" id="MobiDB-lite"/>
    </source>
</evidence>
<dbReference type="CDD" id="cd07322">
    <property type="entry name" value="PriL_PriS_Eukaryotic"/>
    <property type="match status" value="1"/>
</dbReference>
<reference evidence="13" key="1">
    <citation type="submission" date="2022-07" db="EMBL/GenBank/DDBJ databases">
        <title>Evaluation of T. orientalis genome assembly methods using nanopore sequencing and analysis of variation between genomes.</title>
        <authorList>
            <person name="Yam J."/>
            <person name="Micallef M.L."/>
            <person name="Liu M."/>
            <person name="Djordjevic S.P."/>
            <person name="Bogema D.R."/>
            <person name="Jenkins C."/>
        </authorList>
    </citation>
    <scope>NUCLEOTIDE SEQUENCE</scope>
    <source>
        <strain evidence="13">Fish Creek</strain>
    </source>
</reference>
<dbReference type="GO" id="GO:0003677">
    <property type="term" value="F:DNA binding"/>
    <property type="evidence" value="ECO:0007669"/>
    <property type="project" value="UniProtKB-UniRule"/>
</dbReference>
<dbReference type="Proteomes" id="UP000244803">
    <property type="component" value="Chromosome 3"/>
</dbReference>
<dbReference type="EMBL" id="CP056066">
    <property type="protein sequence ID" value="UKJ88882.1"/>
    <property type="molecule type" value="Genomic_DNA"/>
</dbReference>
<dbReference type="PANTHER" id="PTHR10537:SF3">
    <property type="entry name" value="DNA PRIMASE LARGE SUBUNIT"/>
    <property type="match status" value="1"/>
</dbReference>
<feature type="binding site" evidence="10">
    <location>
        <position position="328"/>
    </location>
    <ligand>
        <name>[4Fe-4S] cluster</name>
        <dbReference type="ChEBI" id="CHEBI:49883"/>
    </ligand>
</feature>
<keyword evidence="4 9" id="KW-0235">DNA replication</keyword>
<comment type="function">
    <text evidence="9">DNA primase is the polymerase that synthesizes small RNA primers for the Okazaki fragments made during discontinuous DNA replication.</text>
</comment>
<evidence type="ECO:0000256" key="9">
    <source>
        <dbReference type="PIRNR" id="PIRNR009449"/>
    </source>
</evidence>
<dbReference type="GO" id="GO:0006269">
    <property type="term" value="P:DNA replication, synthesis of primer"/>
    <property type="evidence" value="ECO:0007669"/>
    <property type="project" value="UniProtKB-KW"/>
</dbReference>
<evidence type="ECO:0000313" key="13">
    <source>
        <dbReference type="EMBL" id="UKJ88882.1"/>
    </source>
</evidence>
<evidence type="ECO:0000256" key="3">
    <source>
        <dbReference type="ARBA" id="ARBA00022515"/>
    </source>
</evidence>
<sequence>MGILQGSSEDNQIYYNCFYKGFKHVMSFYNDAPFYGEIDLRSIQEIAAKRLALLQFIDSRSEIKIKSHKTKEFEPLKYDQKTTERLNEIEDKMLEYGFMMPVVLYSKEDLYEHLTVAQTDVVSHFILRLAFCRDRERSEWFIKNECKLFDIRLERLRGVKIQEVDGVDKLETFLANQGVKYDSIKNPNLAGRHTSKEAMEFNDMIKFRTDFNTIDKVYLVPFYPDASQLVRMRLVSLKDSMAYVPPSSLFSVISSLFKVSLQQSIRFLSENQSLLESNVFSDERLSGFLKLLPGAYLGNDYSKFNYSDENRLSISNINQIYKLTFPPCMRRLFSNYLKTHHLKHWGRQQLWLFFKGAGMTLEESTNLNRTLWHDSNNFEKEHAYNIRHMYGKEGRRANYPPYSCSKIINSLPGNVAGSVHGCPFKELDAKNLYSLLREFGLQPNQLDPIIDIKNTHQYQLACVEYFNQTTPNGCADGVGTHPNIFFQASFKARFTKEKATEEAESKNENTTKEATE</sequence>
<dbReference type="Pfam" id="PF26466">
    <property type="entry name" value="DNA_primase_lrg_N"/>
    <property type="match status" value="1"/>
</dbReference>
<dbReference type="GO" id="GO:0051539">
    <property type="term" value="F:4 iron, 4 sulfur cluster binding"/>
    <property type="evidence" value="ECO:0007669"/>
    <property type="project" value="UniProtKB-UniRule"/>
</dbReference>
<feature type="binding site" evidence="10">
    <location>
        <position position="422"/>
    </location>
    <ligand>
        <name>[4Fe-4S] cluster</name>
        <dbReference type="ChEBI" id="CHEBI:49883"/>
    </ligand>
</feature>
<evidence type="ECO:0000313" key="14">
    <source>
        <dbReference type="Proteomes" id="UP000244803"/>
    </source>
</evidence>
<proteinExistence type="inferred from homology"/>
<evidence type="ECO:0000256" key="1">
    <source>
        <dbReference type="ARBA" id="ARBA00010564"/>
    </source>
</evidence>
<dbReference type="InterPro" id="IPR058560">
    <property type="entry name" value="DNA_primase_C"/>
</dbReference>
<keyword evidence="3 9" id="KW-0639">Primosome</keyword>
<feature type="binding site" evidence="10">
    <location>
        <position position="404"/>
    </location>
    <ligand>
        <name>[4Fe-4S] cluster</name>
        <dbReference type="ChEBI" id="CHEBI:49883"/>
    </ligand>
</feature>
<gene>
    <name evidence="13" type="ORF">MACJ_002128</name>
</gene>
<comment type="similarity">
    <text evidence="1 9">Belongs to the eukaryotic-type primase large subunit family.</text>
</comment>
<evidence type="ECO:0000259" key="12">
    <source>
        <dbReference type="Pfam" id="PF04104"/>
    </source>
</evidence>
<dbReference type="InterPro" id="IPR007238">
    <property type="entry name" value="DNA_primase_lsu_euk/arc"/>
</dbReference>
<keyword evidence="8 9" id="KW-0238">DNA-binding</keyword>
<evidence type="ECO:0000256" key="2">
    <source>
        <dbReference type="ARBA" id="ARBA00022485"/>
    </source>
</evidence>
<evidence type="ECO:0000256" key="10">
    <source>
        <dbReference type="PIRSR" id="PIRSR009449-1"/>
    </source>
</evidence>